<reference evidence="6" key="1">
    <citation type="submission" date="2024-06" db="EMBL/GenBank/DDBJ databases">
        <authorList>
            <person name="Coelho C."/>
            <person name="Bento M."/>
            <person name="Garcia E."/>
            <person name="Camelo A."/>
            <person name="Brandao I."/>
            <person name="Espirito Santo C."/>
            <person name="Trovao J."/>
            <person name="Verissimo A."/>
            <person name="Costa J."/>
            <person name="Tiago I."/>
        </authorList>
    </citation>
    <scope>NUCLEOTIDE SEQUENCE</scope>
    <source>
        <strain evidence="6">KWT182</strain>
    </source>
</reference>
<dbReference type="Pfam" id="PF16925">
    <property type="entry name" value="TetR_C_13"/>
    <property type="match status" value="1"/>
</dbReference>
<dbReference type="GO" id="GO:0003677">
    <property type="term" value="F:DNA binding"/>
    <property type="evidence" value="ECO:0007669"/>
    <property type="project" value="UniProtKB-UniRule"/>
</dbReference>
<dbReference type="SUPFAM" id="SSF46689">
    <property type="entry name" value="Homeodomain-like"/>
    <property type="match status" value="1"/>
</dbReference>
<evidence type="ECO:0000256" key="1">
    <source>
        <dbReference type="ARBA" id="ARBA00023015"/>
    </source>
</evidence>
<dbReference type="PROSITE" id="PS50977">
    <property type="entry name" value="HTH_TETR_2"/>
    <property type="match status" value="1"/>
</dbReference>
<keyword evidence="2 4" id="KW-0238">DNA-binding</keyword>
<dbReference type="Gene3D" id="1.10.357.10">
    <property type="entry name" value="Tetracycline Repressor, domain 2"/>
    <property type="match status" value="1"/>
</dbReference>
<feature type="domain" description="HTH tetR-type" evidence="5">
    <location>
        <begin position="20"/>
        <end position="80"/>
    </location>
</feature>
<evidence type="ECO:0000313" key="6">
    <source>
        <dbReference type="EMBL" id="XBS71577.1"/>
    </source>
</evidence>
<dbReference type="InterPro" id="IPR036271">
    <property type="entry name" value="Tet_transcr_reg_TetR-rel_C_sf"/>
</dbReference>
<proteinExistence type="predicted"/>
<evidence type="ECO:0000256" key="2">
    <source>
        <dbReference type="ARBA" id="ARBA00023125"/>
    </source>
</evidence>
<dbReference type="PANTHER" id="PTHR47506:SF6">
    <property type="entry name" value="HTH-TYPE TRANSCRIPTIONAL REPRESSOR NEMR"/>
    <property type="match status" value="1"/>
</dbReference>
<dbReference type="PANTHER" id="PTHR47506">
    <property type="entry name" value="TRANSCRIPTIONAL REGULATORY PROTEIN"/>
    <property type="match status" value="1"/>
</dbReference>
<sequence>MNGITLKRRGRPPKNNRESLDTREALIRSGTAILTEQGFSASGIDGILKQVGVPKGSFYYYFDSKETFGREIIDYYGRFFARKLDRCLLDDALPPLERIMAFVRDAAAGMAKYDFRRGCLVGNLGQEINVLPDGYRRQLSDILSAWQGRVAACLRLARDGGQLAPSADCEALAEFFWIGWEGAVMRARLAKSPQPLERFAQGFFAGLPK</sequence>
<dbReference type="InterPro" id="IPR009057">
    <property type="entry name" value="Homeodomain-like_sf"/>
</dbReference>
<keyword evidence="3" id="KW-0804">Transcription</keyword>
<name>A0AAU7QG08_9GAMM</name>
<dbReference type="SUPFAM" id="SSF48498">
    <property type="entry name" value="Tetracyclin repressor-like, C-terminal domain"/>
    <property type="match status" value="1"/>
</dbReference>
<dbReference type="EMBL" id="CP157947">
    <property type="protein sequence ID" value="XBS71577.1"/>
    <property type="molecule type" value="Genomic_DNA"/>
</dbReference>
<dbReference type="AlphaFoldDB" id="A0AAU7QG08"/>
<dbReference type="InterPro" id="IPR011075">
    <property type="entry name" value="TetR_C"/>
</dbReference>
<accession>A0AAU7QG08</accession>
<dbReference type="PRINTS" id="PR00455">
    <property type="entry name" value="HTHTETR"/>
</dbReference>
<gene>
    <name evidence="6" type="ORF">ABK905_12015</name>
</gene>
<organism evidence="6">
    <name type="scientific">Acerihabitans sp. KWT182</name>
    <dbReference type="NCBI Taxonomy" id="3157919"/>
    <lineage>
        <taxon>Bacteria</taxon>
        <taxon>Pseudomonadati</taxon>
        <taxon>Pseudomonadota</taxon>
        <taxon>Gammaproteobacteria</taxon>
        <taxon>Enterobacterales</taxon>
        <taxon>Pectobacteriaceae</taxon>
        <taxon>Acerihabitans</taxon>
    </lineage>
</organism>
<feature type="DNA-binding region" description="H-T-H motif" evidence="4">
    <location>
        <begin position="43"/>
        <end position="62"/>
    </location>
</feature>
<dbReference type="InterPro" id="IPR001647">
    <property type="entry name" value="HTH_TetR"/>
</dbReference>
<dbReference type="Pfam" id="PF00440">
    <property type="entry name" value="TetR_N"/>
    <property type="match status" value="1"/>
</dbReference>
<keyword evidence="1" id="KW-0805">Transcription regulation</keyword>
<protein>
    <submittedName>
        <fullName evidence="6">TetR/AcrR family transcriptional regulator</fullName>
    </submittedName>
</protein>
<evidence type="ECO:0000256" key="3">
    <source>
        <dbReference type="ARBA" id="ARBA00023163"/>
    </source>
</evidence>
<evidence type="ECO:0000256" key="4">
    <source>
        <dbReference type="PROSITE-ProRule" id="PRU00335"/>
    </source>
</evidence>
<evidence type="ECO:0000259" key="5">
    <source>
        <dbReference type="PROSITE" id="PS50977"/>
    </source>
</evidence>